<dbReference type="EMBL" id="JBHSDY010000010">
    <property type="protein sequence ID" value="MFC4299389.1"/>
    <property type="molecule type" value="Genomic_DNA"/>
</dbReference>
<evidence type="ECO:0000259" key="1">
    <source>
        <dbReference type="Pfam" id="PF12697"/>
    </source>
</evidence>
<protein>
    <submittedName>
        <fullName evidence="2">Alpha/beta fold hydrolase</fullName>
    </submittedName>
</protein>
<organism evidence="2 3">
    <name type="scientific">Castellaniella hirudinis</name>
    <dbReference type="NCBI Taxonomy" id="1144617"/>
    <lineage>
        <taxon>Bacteria</taxon>
        <taxon>Pseudomonadati</taxon>
        <taxon>Pseudomonadota</taxon>
        <taxon>Betaproteobacteria</taxon>
        <taxon>Burkholderiales</taxon>
        <taxon>Alcaligenaceae</taxon>
        <taxon>Castellaniella</taxon>
    </lineage>
</organism>
<keyword evidence="3" id="KW-1185">Reference proteome</keyword>
<dbReference type="InterPro" id="IPR050266">
    <property type="entry name" value="AB_hydrolase_sf"/>
</dbReference>
<dbReference type="GO" id="GO:0016787">
    <property type="term" value="F:hydrolase activity"/>
    <property type="evidence" value="ECO:0007669"/>
    <property type="project" value="UniProtKB-KW"/>
</dbReference>
<feature type="domain" description="AB hydrolase-1" evidence="1">
    <location>
        <begin position="8"/>
        <end position="225"/>
    </location>
</feature>
<dbReference type="PANTHER" id="PTHR43798:SF29">
    <property type="entry name" value="AB HYDROLASE-1 DOMAIN-CONTAINING PROTEIN"/>
    <property type="match status" value="1"/>
</dbReference>
<sequence length="239" mass="25564">MNHERPTFVLLHGLLCDADTWADFIGPLSRLGHVLCANLSSIDSLPDAARSVLARTTGPLIVVGHSMGGRVALEMARQAPERCQALVLMNTGYRGLGEGETEKRQALVNAARAGGVEAILEDWLDGMIADLTRDDDALMARMRAMVLRSTPDSFAGQIQALIGRPDATDLLGRIACPVLFMSGTEDRWSPLDRHADMTARVPDAALEAVQGAGHMAPFEAPAACLSAITGWLARRELAA</sequence>
<dbReference type="SUPFAM" id="SSF53474">
    <property type="entry name" value="alpha/beta-Hydrolases"/>
    <property type="match status" value="1"/>
</dbReference>
<evidence type="ECO:0000313" key="2">
    <source>
        <dbReference type="EMBL" id="MFC4299389.1"/>
    </source>
</evidence>
<dbReference type="Gene3D" id="3.40.50.1820">
    <property type="entry name" value="alpha/beta hydrolase"/>
    <property type="match status" value="1"/>
</dbReference>
<name>A0ABV8S2R4_9BURK</name>
<dbReference type="Proteomes" id="UP001595756">
    <property type="component" value="Unassembled WGS sequence"/>
</dbReference>
<evidence type="ECO:0000313" key="3">
    <source>
        <dbReference type="Proteomes" id="UP001595756"/>
    </source>
</evidence>
<proteinExistence type="predicted"/>
<comment type="caution">
    <text evidence="2">The sequence shown here is derived from an EMBL/GenBank/DDBJ whole genome shotgun (WGS) entry which is preliminary data.</text>
</comment>
<accession>A0ABV8S2R4</accession>
<dbReference type="PANTHER" id="PTHR43798">
    <property type="entry name" value="MONOACYLGLYCEROL LIPASE"/>
    <property type="match status" value="1"/>
</dbReference>
<dbReference type="InterPro" id="IPR000073">
    <property type="entry name" value="AB_hydrolase_1"/>
</dbReference>
<reference evidence="3" key="1">
    <citation type="journal article" date="2019" name="Int. J. Syst. Evol. Microbiol.">
        <title>The Global Catalogue of Microorganisms (GCM) 10K type strain sequencing project: providing services to taxonomists for standard genome sequencing and annotation.</title>
        <authorList>
            <consortium name="The Broad Institute Genomics Platform"/>
            <consortium name="The Broad Institute Genome Sequencing Center for Infectious Disease"/>
            <person name="Wu L."/>
            <person name="Ma J."/>
        </authorList>
    </citation>
    <scope>NUCLEOTIDE SEQUENCE [LARGE SCALE GENOMIC DNA]</scope>
    <source>
        <strain evidence="3">CGMCC 1.19029</strain>
    </source>
</reference>
<dbReference type="RefSeq" id="WP_376813926.1">
    <property type="nucleotide sequence ID" value="NZ_JBHSDY010000010.1"/>
</dbReference>
<dbReference type="PRINTS" id="PR00111">
    <property type="entry name" value="ABHYDROLASE"/>
</dbReference>
<gene>
    <name evidence="2" type="ORF">ACFO0J_15195</name>
</gene>
<dbReference type="InterPro" id="IPR029058">
    <property type="entry name" value="AB_hydrolase_fold"/>
</dbReference>
<dbReference type="Pfam" id="PF12697">
    <property type="entry name" value="Abhydrolase_6"/>
    <property type="match status" value="1"/>
</dbReference>
<keyword evidence="2" id="KW-0378">Hydrolase</keyword>